<dbReference type="EMBL" id="VXIV02003230">
    <property type="protein sequence ID" value="KAF6019453.1"/>
    <property type="molecule type" value="Genomic_DNA"/>
</dbReference>
<feature type="region of interest" description="Disordered" evidence="1">
    <location>
        <begin position="203"/>
        <end position="294"/>
    </location>
</feature>
<feature type="region of interest" description="Disordered" evidence="1">
    <location>
        <begin position="1"/>
        <end position="31"/>
    </location>
</feature>
<dbReference type="AlphaFoldDB" id="A0A7J7IZV3"/>
<dbReference type="Proteomes" id="UP000593567">
    <property type="component" value="Unassembled WGS sequence"/>
</dbReference>
<gene>
    <name evidence="2" type="ORF">EB796_022260</name>
</gene>
<name>A0A7J7IZV3_BUGNE</name>
<feature type="compositionally biased region" description="Polar residues" evidence="1">
    <location>
        <begin position="230"/>
        <end position="251"/>
    </location>
</feature>
<feature type="region of interest" description="Disordered" evidence="1">
    <location>
        <begin position="163"/>
        <end position="182"/>
    </location>
</feature>
<protein>
    <submittedName>
        <fullName evidence="2">Uncharacterized protein</fullName>
    </submittedName>
</protein>
<proteinExistence type="predicted"/>
<feature type="compositionally biased region" description="Polar residues" evidence="1">
    <location>
        <begin position="1"/>
        <end position="10"/>
    </location>
</feature>
<comment type="caution">
    <text evidence="2">The sequence shown here is derived from an EMBL/GenBank/DDBJ whole genome shotgun (WGS) entry which is preliminary data.</text>
</comment>
<reference evidence="2" key="1">
    <citation type="submission" date="2020-06" db="EMBL/GenBank/DDBJ databases">
        <title>Draft genome of Bugula neritina, a colonial animal packing powerful symbionts and potential medicines.</title>
        <authorList>
            <person name="Rayko M."/>
        </authorList>
    </citation>
    <scope>NUCLEOTIDE SEQUENCE [LARGE SCALE GENOMIC DNA]</scope>
    <source>
        <strain evidence="2">Kwan_BN1</strain>
    </source>
</reference>
<evidence type="ECO:0000313" key="2">
    <source>
        <dbReference type="EMBL" id="KAF6019453.1"/>
    </source>
</evidence>
<evidence type="ECO:0000313" key="3">
    <source>
        <dbReference type="Proteomes" id="UP000593567"/>
    </source>
</evidence>
<feature type="compositionally biased region" description="Polar residues" evidence="1">
    <location>
        <begin position="163"/>
        <end position="175"/>
    </location>
</feature>
<keyword evidence="3" id="KW-1185">Reference proteome</keyword>
<accession>A0A7J7IZV3</accession>
<feature type="region of interest" description="Disordered" evidence="1">
    <location>
        <begin position="62"/>
        <end position="92"/>
    </location>
</feature>
<evidence type="ECO:0000256" key="1">
    <source>
        <dbReference type="SAM" id="MobiDB-lite"/>
    </source>
</evidence>
<organism evidence="2 3">
    <name type="scientific">Bugula neritina</name>
    <name type="common">Brown bryozoan</name>
    <name type="synonym">Sertularia neritina</name>
    <dbReference type="NCBI Taxonomy" id="10212"/>
    <lineage>
        <taxon>Eukaryota</taxon>
        <taxon>Metazoa</taxon>
        <taxon>Spiralia</taxon>
        <taxon>Lophotrochozoa</taxon>
        <taxon>Bryozoa</taxon>
        <taxon>Gymnolaemata</taxon>
        <taxon>Cheilostomatida</taxon>
        <taxon>Flustrina</taxon>
        <taxon>Buguloidea</taxon>
        <taxon>Bugulidae</taxon>
        <taxon>Bugula</taxon>
    </lineage>
</organism>
<sequence>MSAASSAQNRPSRRLTQLRHGSLPSKLNKAGIPDTRFMESEPEYLYTSPLLERGPIYHYRARQNIESKNRRRASSGDMSKIRQSTPNLHKPGYHRQLTENQVVAYVLQPDGTMAAVRWDDRSALRSNYSVLTALQDEQKANKVGKQLVEYKWLTDCESDTNNNMKPGLSISFNQKSRSRSVGPVTNRLVATSPHHYTLLTSPSQQNYVKSNNQKVGKTSGSPSRDACTPDSPNYYHTLTNPDGSHSPQHTTAKGRVASPSSTKEEIYVSIVPSHPHRSTSSFKDLKPTKVSTSGQQLFPDDFLVSIVQAT</sequence>
<feature type="compositionally biased region" description="Polar residues" evidence="1">
    <location>
        <begin position="203"/>
        <end position="222"/>
    </location>
</feature>